<evidence type="ECO:0000313" key="3">
    <source>
        <dbReference type="Proteomes" id="UP000294886"/>
    </source>
</evidence>
<accession>A0A4R2JN94</accession>
<proteinExistence type="predicted"/>
<organism evidence="2 3">
    <name type="scientific">Caldanaerobacter subterraneus</name>
    <dbReference type="NCBI Taxonomy" id="911092"/>
    <lineage>
        <taxon>Bacteria</taxon>
        <taxon>Bacillati</taxon>
        <taxon>Bacillota</taxon>
        <taxon>Clostridia</taxon>
        <taxon>Thermoanaerobacterales</taxon>
        <taxon>Thermoanaerobacteraceae</taxon>
        <taxon>Caldanaerobacter</taxon>
    </lineage>
</organism>
<feature type="transmembrane region" description="Helical" evidence="1">
    <location>
        <begin position="100"/>
        <end position="127"/>
    </location>
</feature>
<evidence type="ECO:0000313" key="2">
    <source>
        <dbReference type="EMBL" id="TCO60417.1"/>
    </source>
</evidence>
<dbReference type="RefSeq" id="WP_132040339.1">
    <property type="nucleotide sequence ID" value="NZ_SLWU01000021.1"/>
</dbReference>
<keyword evidence="1" id="KW-0472">Membrane</keyword>
<comment type="caution">
    <text evidence="2">The sequence shown here is derived from an EMBL/GenBank/DDBJ whole genome shotgun (WGS) entry which is preliminary data.</text>
</comment>
<evidence type="ECO:0008006" key="4">
    <source>
        <dbReference type="Google" id="ProtNLM"/>
    </source>
</evidence>
<feature type="transmembrane region" description="Helical" evidence="1">
    <location>
        <begin position="215"/>
        <end position="236"/>
    </location>
</feature>
<dbReference type="EMBL" id="SLWU01000021">
    <property type="protein sequence ID" value="TCO60417.1"/>
    <property type="molecule type" value="Genomic_DNA"/>
</dbReference>
<protein>
    <recommendedName>
        <fullName evidence="4">ABC transporter permease</fullName>
    </recommendedName>
</protein>
<dbReference type="AlphaFoldDB" id="A0A4R2JN94"/>
<feature type="transmembrane region" description="Helical" evidence="1">
    <location>
        <begin position="60"/>
        <end position="79"/>
    </location>
</feature>
<reference evidence="2 3" key="1">
    <citation type="submission" date="2019-03" db="EMBL/GenBank/DDBJ databases">
        <title>Genomic Encyclopedia of Type Strains, Phase IV (KMG-IV): sequencing the most valuable type-strain genomes for metagenomic binning, comparative biology and taxonomic classification.</title>
        <authorList>
            <person name="Goeker M."/>
        </authorList>
    </citation>
    <scope>NUCLEOTIDE SEQUENCE [LARGE SCALE GENOMIC DNA]</scope>
    <source>
        <strain evidence="2 3">DSM 13054</strain>
    </source>
</reference>
<sequence>MKKIIRLELLKLKNSRIFLVITLAPVFMVFQGVANFLRYYDIFTSRGQNMWYQIYLQSSVFYVSALFPALIALIMVSLARIEYVSGGLRYYLTLPVKRSYVYAAKLLVGCMLSLLNVLVFSLSLLVAGKVIGAPGEIPYDIILTRLLLAYIASLPVMIVTFLLSINFSQMGIPLGIGIGLATPSLLVANTRYWVFYPWTYPIMAALGGELFKNTYFPFVAGPLIFVILTFAGMRWFKEKDVLD</sequence>
<name>A0A4R2JN94_9THEO</name>
<dbReference type="Proteomes" id="UP000294886">
    <property type="component" value="Unassembled WGS sequence"/>
</dbReference>
<keyword evidence="1" id="KW-1133">Transmembrane helix</keyword>
<gene>
    <name evidence="2" type="ORF">EV203_12134</name>
</gene>
<dbReference type="Pfam" id="PF12730">
    <property type="entry name" value="ABC2_membrane_4"/>
    <property type="match status" value="1"/>
</dbReference>
<feature type="transmembrane region" description="Helical" evidence="1">
    <location>
        <begin position="147"/>
        <end position="167"/>
    </location>
</feature>
<dbReference type="CDD" id="cd21809">
    <property type="entry name" value="ABC-2_lan_permease-like"/>
    <property type="match status" value="1"/>
</dbReference>
<evidence type="ECO:0000256" key="1">
    <source>
        <dbReference type="SAM" id="Phobius"/>
    </source>
</evidence>
<keyword evidence="1" id="KW-0812">Transmembrane</keyword>
<feature type="transmembrane region" description="Helical" evidence="1">
    <location>
        <begin position="20"/>
        <end position="40"/>
    </location>
</feature>
<feature type="transmembrane region" description="Helical" evidence="1">
    <location>
        <begin position="174"/>
        <end position="195"/>
    </location>
</feature>